<name>A0A8B7D2Y6_PHODC</name>
<dbReference type="Proteomes" id="UP000228380">
    <property type="component" value="Chromosome 4"/>
</dbReference>
<keyword evidence="2" id="KW-1185">Reference proteome</keyword>
<dbReference type="PANTHER" id="PTHR35274:SF2">
    <property type="entry name" value="E6-LIKE PROTEIN"/>
    <property type="match status" value="1"/>
</dbReference>
<evidence type="ECO:0000313" key="2">
    <source>
        <dbReference type="Proteomes" id="UP000228380"/>
    </source>
</evidence>
<keyword evidence="1" id="KW-0732">Signal</keyword>
<dbReference type="OrthoDB" id="749662at2759"/>
<gene>
    <name evidence="3" type="primary">LOC103722942</name>
</gene>
<accession>A0A8B7D2Y6</accession>
<dbReference type="KEGG" id="pda:103722942"/>
<sequence length="246" mass="27996">MAFLLNKLSLVFLLFLASSSLRIHARESRFFMKTTRPEDPKEATRITEETPAVKTEEPRTIPPVRGLSGRGYGLYGHGQEQFTPTTATNYYNNNNYYSNNNARPNANTFPSSFPDAELASESYDNGGYNYGNHFNNANNSPSKFSNEEFNSRSYETKQYNNYVDNKQYGMSDTRFLENGRYFYDVNGERNRNHYGTYPTRGNPEAGVRAGKYGNGVYGNGNASGYNNAMEYQNNQVNQESQEDYVP</sequence>
<organism evidence="2 3">
    <name type="scientific">Phoenix dactylifera</name>
    <name type="common">Date palm</name>
    <dbReference type="NCBI Taxonomy" id="42345"/>
    <lineage>
        <taxon>Eukaryota</taxon>
        <taxon>Viridiplantae</taxon>
        <taxon>Streptophyta</taxon>
        <taxon>Embryophyta</taxon>
        <taxon>Tracheophyta</taxon>
        <taxon>Spermatophyta</taxon>
        <taxon>Magnoliopsida</taxon>
        <taxon>Liliopsida</taxon>
        <taxon>Arecaceae</taxon>
        <taxon>Coryphoideae</taxon>
        <taxon>Phoeniceae</taxon>
        <taxon>Phoenix</taxon>
    </lineage>
</organism>
<evidence type="ECO:0000256" key="1">
    <source>
        <dbReference type="SAM" id="SignalP"/>
    </source>
</evidence>
<dbReference type="RefSeq" id="XP_008811917.2">
    <property type="nucleotide sequence ID" value="XM_008813695.3"/>
</dbReference>
<feature type="chain" id="PRO_5034182419" evidence="1">
    <location>
        <begin position="26"/>
        <end position="246"/>
    </location>
</feature>
<feature type="signal peptide" evidence="1">
    <location>
        <begin position="1"/>
        <end position="25"/>
    </location>
</feature>
<reference evidence="3" key="2">
    <citation type="submission" date="2025-08" db="UniProtKB">
        <authorList>
            <consortium name="RefSeq"/>
        </authorList>
    </citation>
    <scope>IDENTIFICATION</scope>
    <source>
        <tissue evidence="3">Young leaves</tissue>
    </source>
</reference>
<reference evidence="2" key="1">
    <citation type="journal article" date="2019" name="Nat. Commun.">
        <title>Genome-wide association mapping of date palm fruit traits.</title>
        <authorList>
            <person name="Hazzouri K.M."/>
            <person name="Gros-Balthazard M."/>
            <person name="Flowers J.M."/>
            <person name="Copetti D."/>
            <person name="Lemansour A."/>
            <person name="Lebrun M."/>
            <person name="Masmoudi K."/>
            <person name="Ferrand S."/>
            <person name="Dhar M.I."/>
            <person name="Fresquez Z.A."/>
            <person name="Rosas U."/>
            <person name="Zhang J."/>
            <person name="Talag J."/>
            <person name="Lee S."/>
            <person name="Kudrna D."/>
            <person name="Powell R.F."/>
            <person name="Leitch I.J."/>
            <person name="Krueger R.R."/>
            <person name="Wing R.A."/>
            <person name="Amiri K.M.A."/>
            <person name="Purugganan M.D."/>
        </authorList>
    </citation>
    <scope>NUCLEOTIDE SEQUENCE [LARGE SCALE GENOMIC DNA]</scope>
    <source>
        <strain evidence="2">cv. Khalas</strain>
    </source>
</reference>
<proteinExistence type="predicted"/>
<dbReference type="AlphaFoldDB" id="A0A8B7D2Y6"/>
<protein>
    <submittedName>
        <fullName evidence="3">Protein E6-like</fullName>
    </submittedName>
</protein>
<evidence type="ECO:0000313" key="3">
    <source>
        <dbReference type="RefSeq" id="XP_008811917.2"/>
    </source>
</evidence>
<dbReference type="GeneID" id="103722942"/>
<dbReference type="PANTHER" id="PTHR35274">
    <property type="entry name" value="E6-LIKE PROTEIN"/>
    <property type="match status" value="1"/>
</dbReference>
<dbReference type="InterPro" id="IPR040290">
    <property type="entry name" value="Prot_E6-like"/>
</dbReference>